<evidence type="ECO:0000313" key="10">
    <source>
        <dbReference type="EMBL" id="KAK9073429.1"/>
    </source>
</evidence>
<evidence type="ECO:0000256" key="3">
    <source>
        <dbReference type="ARBA" id="ARBA00022771"/>
    </source>
</evidence>
<reference evidence="10 11" key="1">
    <citation type="submission" date="2024-04" db="EMBL/GenBank/DDBJ databases">
        <title>The reference genome of an endangered Asteraceae, Deinandra increscens subsp. villosa, native to the Central Coast of California.</title>
        <authorList>
            <person name="Guilliams M."/>
            <person name="Hasenstab-Lehman K."/>
            <person name="Meyer R."/>
            <person name="Mcevoy S."/>
        </authorList>
    </citation>
    <scope>NUCLEOTIDE SEQUENCE [LARGE SCALE GENOMIC DNA]</scope>
    <source>
        <tissue evidence="10">Leaf</tissue>
    </source>
</reference>
<dbReference type="AlphaFoldDB" id="A0AAP0DEG1"/>
<dbReference type="SMART" id="SM00575">
    <property type="entry name" value="ZnF_PMZ"/>
    <property type="match status" value="1"/>
</dbReference>
<keyword evidence="4" id="KW-0862">Zinc</keyword>
<keyword evidence="5" id="KW-0238">DNA-binding</keyword>
<evidence type="ECO:0000256" key="8">
    <source>
        <dbReference type="SAM" id="MobiDB-lite"/>
    </source>
</evidence>
<dbReference type="GO" id="GO:0006313">
    <property type="term" value="P:DNA transposition"/>
    <property type="evidence" value="ECO:0007669"/>
    <property type="project" value="InterPro"/>
</dbReference>
<protein>
    <recommendedName>
        <fullName evidence="9">SWIM-type domain-containing protein</fullName>
    </recommendedName>
</protein>
<dbReference type="EMBL" id="JBCNJP010000009">
    <property type="protein sequence ID" value="KAK9073429.1"/>
    <property type="molecule type" value="Genomic_DNA"/>
</dbReference>
<dbReference type="GO" id="GO:0003677">
    <property type="term" value="F:DNA binding"/>
    <property type="evidence" value="ECO:0007669"/>
    <property type="project" value="UniProtKB-KW"/>
</dbReference>
<evidence type="ECO:0000256" key="1">
    <source>
        <dbReference type="ARBA" id="ARBA00022578"/>
    </source>
</evidence>
<dbReference type="InterPro" id="IPR018289">
    <property type="entry name" value="MULE_transposase_dom"/>
</dbReference>
<feature type="compositionally biased region" description="Basic residues" evidence="8">
    <location>
        <begin position="610"/>
        <end position="623"/>
    </location>
</feature>
<feature type="compositionally biased region" description="Acidic residues" evidence="8">
    <location>
        <begin position="34"/>
        <end position="63"/>
    </location>
</feature>
<evidence type="ECO:0000256" key="6">
    <source>
        <dbReference type="ARBA" id="ARBA00023172"/>
    </source>
</evidence>
<dbReference type="PANTHER" id="PTHR31973">
    <property type="entry name" value="POLYPROTEIN, PUTATIVE-RELATED"/>
    <property type="match status" value="1"/>
</dbReference>
<comment type="caution">
    <text evidence="10">The sequence shown here is derived from an EMBL/GenBank/DDBJ whole genome shotgun (WGS) entry which is preliminary data.</text>
</comment>
<organism evidence="10 11">
    <name type="scientific">Deinandra increscens subsp. villosa</name>
    <dbReference type="NCBI Taxonomy" id="3103831"/>
    <lineage>
        <taxon>Eukaryota</taxon>
        <taxon>Viridiplantae</taxon>
        <taxon>Streptophyta</taxon>
        <taxon>Embryophyta</taxon>
        <taxon>Tracheophyta</taxon>
        <taxon>Spermatophyta</taxon>
        <taxon>Magnoliopsida</taxon>
        <taxon>eudicotyledons</taxon>
        <taxon>Gunneridae</taxon>
        <taxon>Pentapetalae</taxon>
        <taxon>asterids</taxon>
        <taxon>campanulids</taxon>
        <taxon>Asterales</taxon>
        <taxon>Asteraceae</taxon>
        <taxon>Asteroideae</taxon>
        <taxon>Heliantheae alliance</taxon>
        <taxon>Madieae</taxon>
        <taxon>Madiinae</taxon>
        <taxon>Deinandra</taxon>
    </lineage>
</organism>
<evidence type="ECO:0000313" key="11">
    <source>
        <dbReference type="Proteomes" id="UP001408789"/>
    </source>
</evidence>
<accession>A0AAP0DEG1</accession>
<evidence type="ECO:0000259" key="9">
    <source>
        <dbReference type="PROSITE" id="PS50966"/>
    </source>
</evidence>
<keyword evidence="11" id="KW-1185">Reference proteome</keyword>
<dbReference type="InterPro" id="IPR006564">
    <property type="entry name" value="Znf_PMZ"/>
</dbReference>
<keyword evidence="6" id="KW-0233">DNA recombination</keyword>
<sequence>MALRIWYIRSPEAIVDVDKFYGIDVDKVGVESKNDEDEEADKDDNEADCSDNEAACIDDEDKDGEVKDGEDNDDDDDEEDSDYEESVDNSDDEDIECEVNHEDFDSRSEEDSDTPLEKGLKKARKCRKKKKVELLEPFYVGQQFPKRDELKDLVINLAADSRRQLSIVKNDNERFRAVCDGVIPNFEVLEKDNTNGDKEKEKESKTKAGGSNEKESKSEVGGSNTSINPPTKKKGATCTWVLHVSNLNQEGTWVVKTFKNEHTCLHTRKVKLCTVSWLAKVVESTIVVNPSIPLKALQEQVESTIVVAYALVEAETTNSWTWFLECLGEDLDLTTNSNFTFISDRQKGLIPAVAKVFPCAEHRFCLRHIHENMKAKWRGNLLKNLLWKCATSTTIPYFERAMKEIQSEDQDLYEWLSKIPAKHWSRAYFSGRATTDVLLNNICEVFNKQLSGGRDKPVITCLEFIREYLMDRIASVQKVINKSKGLLTPNAEKIFEKTKTEANGCKVKWNGGGKYQVQGRRQEQYIVDSDAKTCTCRRWEISGLPCRHAVAVVYHMAEFGDEIGLPECWASKVYWLETWKKVYENRINPVHKQDMWLPSACPTILTAPKHHTQVGRPRKKRKKSADELSKIEHKGKMVRVGQTVTCSKCKKKGHNSRSCNGRLEVGQSGSGTAAV</sequence>
<feature type="region of interest" description="Disordered" evidence="8">
    <location>
        <begin position="650"/>
        <end position="675"/>
    </location>
</feature>
<dbReference type="PROSITE" id="PS50966">
    <property type="entry name" value="ZF_SWIM"/>
    <property type="match status" value="1"/>
</dbReference>
<feature type="domain" description="SWIM-type" evidence="9">
    <location>
        <begin position="525"/>
        <end position="557"/>
    </location>
</feature>
<evidence type="ECO:0000256" key="5">
    <source>
        <dbReference type="ARBA" id="ARBA00023125"/>
    </source>
</evidence>
<proteinExistence type="predicted"/>
<dbReference type="Pfam" id="PF10551">
    <property type="entry name" value="MULE"/>
    <property type="match status" value="1"/>
</dbReference>
<dbReference type="PANTHER" id="PTHR31973:SF190">
    <property type="entry name" value="MULE TRANSPOSASE DOMAIN-CONTAINING PROTEIN"/>
    <property type="match status" value="1"/>
</dbReference>
<gene>
    <name evidence="10" type="ORF">SSX86_007753</name>
</gene>
<dbReference type="PROSITE" id="PS01007">
    <property type="entry name" value="TRANSPOSASE_MUTATOR"/>
    <property type="match status" value="1"/>
</dbReference>
<dbReference type="Proteomes" id="UP001408789">
    <property type="component" value="Unassembled WGS sequence"/>
</dbReference>
<feature type="region of interest" description="Disordered" evidence="8">
    <location>
        <begin position="610"/>
        <end position="631"/>
    </location>
</feature>
<name>A0AAP0DEG1_9ASTR</name>
<keyword evidence="2" id="KW-0479">Metal-binding</keyword>
<evidence type="ECO:0000256" key="4">
    <source>
        <dbReference type="ARBA" id="ARBA00022833"/>
    </source>
</evidence>
<feature type="region of interest" description="Disordered" evidence="8">
    <location>
        <begin position="29"/>
        <end position="96"/>
    </location>
</feature>
<evidence type="ECO:0000256" key="7">
    <source>
        <dbReference type="PROSITE-ProRule" id="PRU00325"/>
    </source>
</evidence>
<feature type="region of interest" description="Disordered" evidence="8">
    <location>
        <begin position="190"/>
        <end position="232"/>
    </location>
</feature>
<dbReference type="GO" id="GO:0008270">
    <property type="term" value="F:zinc ion binding"/>
    <property type="evidence" value="ECO:0007669"/>
    <property type="project" value="UniProtKB-KW"/>
</dbReference>
<keyword evidence="3 7" id="KW-0863">Zinc-finger</keyword>
<feature type="compositionally biased region" description="Basic and acidic residues" evidence="8">
    <location>
        <begin position="190"/>
        <end position="218"/>
    </location>
</feature>
<feature type="compositionally biased region" description="Acidic residues" evidence="8">
    <location>
        <begin position="70"/>
        <end position="96"/>
    </location>
</feature>
<dbReference type="InterPro" id="IPR001207">
    <property type="entry name" value="Transposase_mutator"/>
</dbReference>
<keyword evidence="1" id="KW-0815">Transposition</keyword>
<dbReference type="Pfam" id="PF04434">
    <property type="entry name" value="SWIM"/>
    <property type="match status" value="1"/>
</dbReference>
<dbReference type="InterPro" id="IPR007527">
    <property type="entry name" value="Znf_SWIM"/>
</dbReference>
<evidence type="ECO:0000256" key="2">
    <source>
        <dbReference type="ARBA" id="ARBA00022723"/>
    </source>
</evidence>
<dbReference type="GO" id="GO:0004803">
    <property type="term" value="F:transposase activity"/>
    <property type="evidence" value="ECO:0007669"/>
    <property type="project" value="InterPro"/>
</dbReference>